<sequence length="477" mass="53727">MFLILLLEVLNKFKKLQINSEIISLTLLVTAISATLASILGYFLSLEGGYNEEILEEHQFQGIGLAIFCWIVWILSTDWLTSKATKAKLFYFPSLIFAFVLMIITGHHGGNLTHGESYLTENIPYPFRSWLGMPDKSDIPKNEIATKIQNPTEAQVYTDIVKPIFKQKCEQCHNATKMKGDLRMDDVKLFIKGGKHGVIFKANDVQGSEFIKRILLPESDDDHMPPKGKTQITEDELTILKWWIEQGASFDKKVSQLSITNEVKPILATFGIGNKSNIVEVKQDKYIVEERILGINVDEVEKSSIDKVKKSGGLVLPLSQNNNYVELTFLNNPKLSDDDASLIAIAPTQTLWLKLSNTQITDKSVEFIAKLPNLTRLHLENTKITDNSIKSISTLQNLEYLNLIGTNISDASIQSLSKLKNLKKLYLWKTKVTEKGVENLKKALPNLVVDLGITQQQMAELEKAKANEVSDDVYKKK</sequence>
<keyword evidence="4" id="KW-1185">Reference proteome</keyword>
<protein>
    <recommendedName>
        <fullName evidence="2">Cytochrome C Planctomycete-type domain-containing protein</fullName>
    </recommendedName>
</protein>
<feature type="domain" description="Cytochrome C Planctomycete-type" evidence="2">
    <location>
        <begin position="169"/>
        <end position="228"/>
    </location>
</feature>
<dbReference type="Gene3D" id="3.80.10.10">
    <property type="entry name" value="Ribonuclease Inhibitor"/>
    <property type="match status" value="1"/>
</dbReference>
<evidence type="ECO:0000256" key="1">
    <source>
        <dbReference type="SAM" id="Phobius"/>
    </source>
</evidence>
<keyword evidence="1" id="KW-0472">Membrane</keyword>
<dbReference type="Pfam" id="PF13855">
    <property type="entry name" value="LRR_8"/>
    <property type="match status" value="1"/>
</dbReference>
<dbReference type="InterPro" id="IPR032675">
    <property type="entry name" value="LRR_dom_sf"/>
</dbReference>
<gene>
    <name evidence="3" type="ORF">GCM10011514_12550</name>
</gene>
<dbReference type="SUPFAM" id="SSF52047">
    <property type="entry name" value="RNI-like"/>
    <property type="match status" value="1"/>
</dbReference>
<dbReference type="PANTHER" id="PTHR35889">
    <property type="entry name" value="CYCLOINULO-OLIGOSACCHARIDE FRUCTANOTRANSFERASE-RELATED"/>
    <property type="match status" value="1"/>
</dbReference>
<reference evidence="3" key="1">
    <citation type="journal article" date="2014" name="Int. J. Syst. Evol. Microbiol.">
        <title>Complete genome sequence of Corynebacterium casei LMG S-19264T (=DSM 44701T), isolated from a smear-ripened cheese.</title>
        <authorList>
            <consortium name="US DOE Joint Genome Institute (JGI-PGF)"/>
            <person name="Walter F."/>
            <person name="Albersmeier A."/>
            <person name="Kalinowski J."/>
            <person name="Ruckert C."/>
        </authorList>
    </citation>
    <scope>NUCLEOTIDE SEQUENCE</scope>
    <source>
        <strain evidence="3">CGMCC 1.15958</strain>
    </source>
</reference>
<dbReference type="InterPro" id="IPR001611">
    <property type="entry name" value="Leu-rich_rpt"/>
</dbReference>
<keyword evidence="1" id="KW-0812">Transmembrane</keyword>
<dbReference type="Proteomes" id="UP000609064">
    <property type="component" value="Unassembled WGS sequence"/>
</dbReference>
<dbReference type="PANTHER" id="PTHR35889:SF3">
    <property type="entry name" value="F-BOX DOMAIN-CONTAINING PROTEIN"/>
    <property type="match status" value="1"/>
</dbReference>
<keyword evidence="1" id="KW-1133">Transmembrane helix</keyword>
<evidence type="ECO:0000313" key="4">
    <source>
        <dbReference type="Proteomes" id="UP000609064"/>
    </source>
</evidence>
<dbReference type="GO" id="GO:0009055">
    <property type="term" value="F:electron transfer activity"/>
    <property type="evidence" value="ECO:0007669"/>
    <property type="project" value="InterPro"/>
</dbReference>
<dbReference type="InterPro" id="IPR036909">
    <property type="entry name" value="Cyt_c-like_dom_sf"/>
</dbReference>
<comment type="caution">
    <text evidence="3">The sequence shown here is derived from an EMBL/GenBank/DDBJ whole genome shotgun (WGS) entry which is preliminary data.</text>
</comment>
<evidence type="ECO:0000313" key="3">
    <source>
        <dbReference type="EMBL" id="GGD49856.1"/>
    </source>
</evidence>
<dbReference type="AlphaFoldDB" id="A0A916YLT0"/>
<feature type="transmembrane region" description="Helical" evidence="1">
    <location>
        <begin position="58"/>
        <end position="77"/>
    </location>
</feature>
<evidence type="ECO:0000259" key="2">
    <source>
        <dbReference type="Pfam" id="PF07635"/>
    </source>
</evidence>
<dbReference type="InterPro" id="IPR011429">
    <property type="entry name" value="Cyt_c_Planctomycete-type"/>
</dbReference>
<reference evidence="3" key="2">
    <citation type="submission" date="2020-09" db="EMBL/GenBank/DDBJ databases">
        <authorList>
            <person name="Sun Q."/>
            <person name="Zhou Y."/>
        </authorList>
    </citation>
    <scope>NUCLEOTIDE SEQUENCE</scope>
    <source>
        <strain evidence="3">CGMCC 1.15958</strain>
    </source>
</reference>
<organism evidence="3 4">
    <name type="scientific">Emticicia aquatilis</name>
    <dbReference type="NCBI Taxonomy" id="1537369"/>
    <lineage>
        <taxon>Bacteria</taxon>
        <taxon>Pseudomonadati</taxon>
        <taxon>Bacteroidota</taxon>
        <taxon>Cytophagia</taxon>
        <taxon>Cytophagales</taxon>
        <taxon>Leadbetterellaceae</taxon>
        <taxon>Emticicia</taxon>
    </lineage>
</organism>
<feature type="transmembrane region" description="Helical" evidence="1">
    <location>
        <begin position="89"/>
        <end position="109"/>
    </location>
</feature>
<name>A0A916YLT0_9BACT</name>
<feature type="transmembrane region" description="Helical" evidence="1">
    <location>
        <begin position="22"/>
        <end position="46"/>
    </location>
</feature>
<dbReference type="GO" id="GO:0020037">
    <property type="term" value="F:heme binding"/>
    <property type="evidence" value="ECO:0007669"/>
    <property type="project" value="InterPro"/>
</dbReference>
<dbReference type="Pfam" id="PF07635">
    <property type="entry name" value="PSCyt1"/>
    <property type="match status" value="1"/>
</dbReference>
<proteinExistence type="predicted"/>
<dbReference type="EMBL" id="BMKK01000002">
    <property type="protein sequence ID" value="GGD49856.1"/>
    <property type="molecule type" value="Genomic_DNA"/>
</dbReference>
<accession>A0A916YLT0</accession>
<dbReference type="SUPFAM" id="SSF46626">
    <property type="entry name" value="Cytochrome c"/>
    <property type="match status" value="1"/>
</dbReference>